<evidence type="ECO:0000259" key="9">
    <source>
        <dbReference type="PROSITE" id="PS50067"/>
    </source>
</evidence>
<accession>A0A1Y2BGW2</accession>
<gene>
    <name evidence="10" type="ORF">BCR39DRAFT_556841</name>
</gene>
<evidence type="ECO:0000313" key="11">
    <source>
        <dbReference type="Proteomes" id="UP000193986"/>
    </source>
</evidence>
<feature type="coiled-coil region" evidence="7">
    <location>
        <begin position="598"/>
        <end position="632"/>
    </location>
</feature>
<name>A0A1Y2BGW2_9TREE</name>
<evidence type="ECO:0000256" key="2">
    <source>
        <dbReference type="ARBA" id="ARBA00022490"/>
    </source>
</evidence>
<keyword evidence="2" id="KW-0963">Cytoplasm</keyword>
<feature type="coiled-coil region" evidence="7">
    <location>
        <begin position="1498"/>
        <end position="1595"/>
    </location>
</feature>
<evidence type="ECO:0000313" key="10">
    <source>
        <dbReference type="EMBL" id="ORY34052.1"/>
    </source>
</evidence>
<dbReference type="PROSITE" id="PS00411">
    <property type="entry name" value="KINESIN_MOTOR_1"/>
    <property type="match status" value="1"/>
</dbReference>
<feature type="region of interest" description="Disordered" evidence="8">
    <location>
        <begin position="1407"/>
        <end position="1485"/>
    </location>
</feature>
<feature type="compositionally biased region" description="Basic and acidic residues" evidence="8">
    <location>
        <begin position="1454"/>
        <end position="1485"/>
    </location>
</feature>
<keyword evidence="5 7" id="KW-0175">Coiled coil</keyword>
<feature type="region of interest" description="Disordered" evidence="8">
    <location>
        <begin position="1"/>
        <end position="85"/>
    </location>
</feature>
<dbReference type="PANTHER" id="PTHR47969">
    <property type="entry name" value="CHROMOSOME-ASSOCIATED KINESIN KIF4A-RELATED"/>
    <property type="match status" value="1"/>
</dbReference>
<evidence type="ECO:0000256" key="4">
    <source>
        <dbReference type="ARBA" id="ARBA00022840"/>
    </source>
</evidence>
<comment type="similarity">
    <text evidence="6">Belongs to the TRAFAC class myosin-kinesin ATPase superfamily. Kinesin family.</text>
</comment>
<sequence length="1608" mass="177290">MMYSNRRTSAVSPAPPSPSPFTSSIPRPHSVAGQNREHHIRRSSDVTSASGGKDEMDARNVRVVLRIRPSDPDDNSVPPRLRSTLVHPTSSTDIRVDVDPATLAGHVGGFASTSKRHPTFSFDSVLTEESSQVDVYNATSADVVDEYLKGHNVTFLAYGQTSSGKSYTMGTTGEDADYTGVDFNPRTGLIPRTVQAIFEQAEEMRLANGPGSSWECRLSFLELYNEEIIDLLSGSGVAVTIREERDGRIIWAGVREIKVKTLIEVMQLLQQGSARRKTGETTMNATSSRSHAIFSLTLVQKKRVGIATSASQPLASDTPTRTLRRPSSTIGFHGSRSPTPSGARHAIPPSSFNSSTKPGLPRPMSMLVSNNPPDGDFVVVTSKFNMVDLAGSERLKRTAAQGDRMREGISINSGLLALGNVISTLCDPIKSRGHVPYRDSKLTRMLQDSIGGNALTTMIACVSGIEANITETLNTIKYASRARNIKNAAKINAVEAGWDDVEHLQNTVLKLRKQLALIELDGTNIKLGSTPPESEEMRIGNEKLIYRLADLQREHTELYDRYLAKCSENIRLTSELKNARPGEGDALDKFNEIVEPVILEYEKVVAGLNKQLDELRVELSTINEMFDDQARELRTAMDRQIQSDTYIAELKGRVAKLSERNLSSEAYIHDLEGKLKTHAEKADIHTDIVNNLKKQIADLKASNHNMSASTTDLETRLSHAESHSADLGRQIERYEQEAAARDGAYRDLEAHISLLDTSNDNKLLLSELEAKDRLIAELEQSQKDAAGAHQSEVARLDGNLETERAARLQLHTQLEGLQAASSALPKGPTLVADNVKDGLPPHSPARVLAELTPPESPASGRWVNDHHDDEATHLRSALEEISARCSQAENRVVELTTQLAEAKLVSDEIHDVVSASPVLSHPSPDGDDGSSESGTTLQTPRDGSPTPTPISKKRASRRGSMPVISTIGFSANSKGRDFRGGRGFGESKRLRPQSLSQELSSAQSSALSPRGSWGAPSTLLFSASPSKQSMPVMQPPLRTSQSLEAELRFVHRVVEERDEELKEREAYIRQLENTLRQTQTHLIPSRKSSAKSLISDLLTPNPSPQPALIPLPPSPNAETFEVPLLAKPILTTGLPPSSQKTCPPTKGSALLVEENSAHPDEIDPRIDNLTKEMALKEASQREIIDQQFIQIADLQKSNNRLREQLMLGGLALSPSQDDLRTLQTGPMSDRSPSSSLKSKVIFTAPSHVGNHLHEEHAEELKTVLHAHALTISTLQADHDKALQEIRTELQEAASTYETRLQEQLSAHTTAMVDLEKSHDAALATLQSDNELLAEEMERSLSASEEQRRQLKMKADQAMFDLSRVRDQHQLQRNADGKRVAELTNLNSQLELIKNELETANADLTRRVSELEQRSGRKSNPNVPPQGPPPAVPLPPLPATFGAASRSNESPIPGIRDRHSESSHGHSDESVSHGHRDQRDSASDKDALRDELILEASRIKEIEHLLSEKREKSEKLEIELRDARKTNSKLRAHLEDARQEARRVIEECREHMEELTERRDKMTRLAEEQNRGRDSLSAANAQVATLKAQLDRAVEQKVTKKMNNRLKCF</sequence>
<dbReference type="SUPFAM" id="SSF52540">
    <property type="entry name" value="P-loop containing nucleoside triphosphate hydrolases"/>
    <property type="match status" value="1"/>
</dbReference>
<evidence type="ECO:0000256" key="7">
    <source>
        <dbReference type="SAM" id="Coils"/>
    </source>
</evidence>
<dbReference type="EMBL" id="MCFC01000004">
    <property type="protein sequence ID" value="ORY34052.1"/>
    <property type="molecule type" value="Genomic_DNA"/>
</dbReference>
<keyword evidence="3 6" id="KW-0547">Nucleotide-binding</keyword>
<dbReference type="GO" id="GO:0005737">
    <property type="term" value="C:cytoplasm"/>
    <property type="evidence" value="ECO:0007669"/>
    <property type="project" value="UniProtKB-SubCell"/>
</dbReference>
<evidence type="ECO:0000256" key="8">
    <source>
        <dbReference type="SAM" id="MobiDB-lite"/>
    </source>
</evidence>
<dbReference type="InParanoid" id="A0A1Y2BGW2"/>
<feature type="region of interest" description="Disordered" evidence="8">
    <location>
        <begin position="312"/>
        <end position="364"/>
    </location>
</feature>
<comment type="subcellular location">
    <subcellularLocation>
        <location evidence="1">Cytoplasm</location>
    </subcellularLocation>
</comment>
<feature type="region of interest" description="Disordered" evidence="8">
    <location>
        <begin position="915"/>
        <end position="1013"/>
    </location>
</feature>
<feature type="coiled-coil region" evidence="7">
    <location>
        <begin position="501"/>
        <end position="561"/>
    </location>
</feature>
<reference evidence="10 11" key="1">
    <citation type="submission" date="2016-07" db="EMBL/GenBank/DDBJ databases">
        <title>Pervasive Adenine N6-methylation of Active Genes in Fungi.</title>
        <authorList>
            <consortium name="DOE Joint Genome Institute"/>
            <person name="Mondo S.J."/>
            <person name="Dannebaum R.O."/>
            <person name="Kuo R.C."/>
            <person name="Labutti K."/>
            <person name="Haridas S."/>
            <person name="Kuo A."/>
            <person name="Salamov A."/>
            <person name="Ahrendt S.R."/>
            <person name="Lipzen A."/>
            <person name="Sullivan W."/>
            <person name="Andreopoulos W.B."/>
            <person name="Clum A."/>
            <person name="Lindquist E."/>
            <person name="Daum C."/>
            <person name="Ramamoorthy G.K."/>
            <person name="Gryganskyi A."/>
            <person name="Culley D."/>
            <person name="Magnuson J.K."/>
            <person name="James T.Y."/>
            <person name="O'Malley M.A."/>
            <person name="Stajich J.E."/>
            <person name="Spatafora J.W."/>
            <person name="Visel A."/>
            <person name="Grigoriev I.V."/>
        </authorList>
    </citation>
    <scope>NUCLEOTIDE SEQUENCE [LARGE SCALE GENOMIC DNA]</scope>
    <source>
        <strain evidence="10 11">68-887.2</strain>
    </source>
</reference>
<feature type="compositionally biased region" description="Low complexity" evidence="8">
    <location>
        <begin position="318"/>
        <end position="329"/>
    </location>
</feature>
<feature type="binding site" evidence="6">
    <location>
        <begin position="159"/>
        <end position="166"/>
    </location>
    <ligand>
        <name>ATP</name>
        <dbReference type="ChEBI" id="CHEBI:30616"/>
    </ligand>
</feature>
<feature type="coiled-coil region" evidence="7">
    <location>
        <begin position="689"/>
        <end position="737"/>
    </location>
</feature>
<dbReference type="GO" id="GO:0007052">
    <property type="term" value="P:mitotic spindle organization"/>
    <property type="evidence" value="ECO:0007669"/>
    <property type="project" value="TreeGrafter"/>
</dbReference>
<dbReference type="InterPro" id="IPR019821">
    <property type="entry name" value="Kinesin_motor_CS"/>
</dbReference>
<dbReference type="GO" id="GO:0051231">
    <property type="term" value="P:spindle elongation"/>
    <property type="evidence" value="ECO:0007669"/>
    <property type="project" value="TreeGrafter"/>
</dbReference>
<dbReference type="InterPro" id="IPR001752">
    <property type="entry name" value="Kinesin_motor_dom"/>
</dbReference>
<organism evidence="10 11">
    <name type="scientific">Naematelia encephala</name>
    <dbReference type="NCBI Taxonomy" id="71784"/>
    <lineage>
        <taxon>Eukaryota</taxon>
        <taxon>Fungi</taxon>
        <taxon>Dikarya</taxon>
        <taxon>Basidiomycota</taxon>
        <taxon>Agaricomycotina</taxon>
        <taxon>Tremellomycetes</taxon>
        <taxon>Tremellales</taxon>
        <taxon>Naemateliaceae</taxon>
        <taxon>Naematelia</taxon>
    </lineage>
</organism>
<dbReference type="GO" id="GO:0008017">
    <property type="term" value="F:microtubule binding"/>
    <property type="evidence" value="ECO:0007669"/>
    <property type="project" value="InterPro"/>
</dbReference>
<dbReference type="GO" id="GO:0007018">
    <property type="term" value="P:microtubule-based movement"/>
    <property type="evidence" value="ECO:0007669"/>
    <property type="project" value="InterPro"/>
</dbReference>
<feature type="coiled-coil region" evidence="7">
    <location>
        <begin position="871"/>
        <end position="905"/>
    </location>
</feature>
<dbReference type="GO" id="GO:0003777">
    <property type="term" value="F:microtubule motor activity"/>
    <property type="evidence" value="ECO:0007669"/>
    <property type="project" value="InterPro"/>
</dbReference>
<evidence type="ECO:0000256" key="3">
    <source>
        <dbReference type="ARBA" id="ARBA00022741"/>
    </source>
</evidence>
<comment type="caution">
    <text evidence="10">The sequence shown here is derived from an EMBL/GenBank/DDBJ whole genome shotgun (WGS) entry which is preliminary data.</text>
</comment>
<dbReference type="InterPro" id="IPR027417">
    <property type="entry name" value="P-loop_NTPase"/>
</dbReference>
<evidence type="ECO:0000256" key="6">
    <source>
        <dbReference type="PROSITE-ProRule" id="PRU00283"/>
    </source>
</evidence>
<keyword evidence="4 6" id="KW-0067">ATP-binding</keyword>
<feature type="domain" description="Kinesin motor" evidence="9">
    <location>
        <begin position="60"/>
        <end position="485"/>
    </location>
</feature>
<keyword evidence="11" id="KW-1185">Reference proteome</keyword>
<dbReference type="PROSITE" id="PS50067">
    <property type="entry name" value="KINESIN_MOTOR_2"/>
    <property type="match status" value="1"/>
</dbReference>
<protein>
    <recommendedName>
        <fullName evidence="9">Kinesin motor domain-containing protein</fullName>
    </recommendedName>
</protein>
<feature type="compositionally biased region" description="Basic and acidic residues" evidence="8">
    <location>
        <begin position="974"/>
        <end position="989"/>
    </location>
</feature>
<feature type="compositionally biased region" description="Low complexity" evidence="8">
    <location>
        <begin position="993"/>
        <end position="1008"/>
    </location>
</feature>
<dbReference type="PANTHER" id="PTHR47969:SF15">
    <property type="entry name" value="CHROMOSOME-ASSOCIATED KINESIN KIF4A-RELATED"/>
    <property type="match status" value="1"/>
</dbReference>
<dbReference type="InterPro" id="IPR036961">
    <property type="entry name" value="Kinesin_motor_dom_sf"/>
</dbReference>
<dbReference type="PRINTS" id="PR00380">
    <property type="entry name" value="KINESINHEAVY"/>
</dbReference>
<dbReference type="GO" id="GO:0005875">
    <property type="term" value="C:microtubule associated complex"/>
    <property type="evidence" value="ECO:0007669"/>
    <property type="project" value="TreeGrafter"/>
</dbReference>
<dbReference type="InterPro" id="IPR027640">
    <property type="entry name" value="Kinesin-like_fam"/>
</dbReference>
<dbReference type="GO" id="GO:0005524">
    <property type="term" value="F:ATP binding"/>
    <property type="evidence" value="ECO:0007669"/>
    <property type="project" value="UniProtKB-UniRule"/>
</dbReference>
<proteinExistence type="inferred from homology"/>
<dbReference type="Proteomes" id="UP000193986">
    <property type="component" value="Unassembled WGS sequence"/>
</dbReference>
<dbReference type="Pfam" id="PF00225">
    <property type="entry name" value="Kinesin"/>
    <property type="match status" value="2"/>
</dbReference>
<keyword evidence="6" id="KW-0505">Motor protein</keyword>
<dbReference type="OrthoDB" id="3176171at2759"/>
<dbReference type="STRING" id="71784.A0A1Y2BGW2"/>
<evidence type="ECO:0000256" key="1">
    <source>
        <dbReference type="ARBA" id="ARBA00004496"/>
    </source>
</evidence>
<feature type="compositionally biased region" description="Pro residues" evidence="8">
    <location>
        <begin position="1421"/>
        <end position="1437"/>
    </location>
</feature>
<dbReference type="SMART" id="SM00129">
    <property type="entry name" value="KISc"/>
    <property type="match status" value="1"/>
</dbReference>
<evidence type="ECO:0000256" key="5">
    <source>
        <dbReference type="ARBA" id="ARBA00023054"/>
    </source>
</evidence>
<dbReference type="Gene3D" id="3.40.850.10">
    <property type="entry name" value="Kinesin motor domain"/>
    <property type="match status" value="1"/>
</dbReference>